<feature type="region of interest" description="Disordered" evidence="2">
    <location>
        <begin position="1"/>
        <end position="27"/>
    </location>
</feature>
<name>A0A256IIZ2_9EURY</name>
<evidence type="ECO:0000256" key="1">
    <source>
        <dbReference type="SAM" id="Coils"/>
    </source>
</evidence>
<comment type="caution">
    <text evidence="3">The sequence shown here is derived from an EMBL/GenBank/DDBJ whole genome shotgun (WGS) entry which is preliminary data.</text>
</comment>
<dbReference type="Proteomes" id="UP000216308">
    <property type="component" value="Unassembled WGS sequence"/>
</dbReference>
<dbReference type="EMBL" id="NHPJ01000085">
    <property type="protein sequence ID" value="OYR56505.1"/>
    <property type="molecule type" value="Genomic_DNA"/>
</dbReference>
<gene>
    <name evidence="3" type="ORF">DJ70_08710</name>
</gene>
<dbReference type="InterPro" id="IPR057178">
    <property type="entry name" value="DUF7856"/>
</dbReference>
<protein>
    <submittedName>
        <fullName evidence="3">Uncharacterized protein</fullName>
    </submittedName>
</protein>
<feature type="coiled-coil region" evidence="1">
    <location>
        <begin position="118"/>
        <end position="156"/>
    </location>
</feature>
<proteinExistence type="predicted"/>
<keyword evidence="1" id="KW-0175">Coiled coil</keyword>
<evidence type="ECO:0000256" key="2">
    <source>
        <dbReference type="SAM" id="MobiDB-lite"/>
    </source>
</evidence>
<keyword evidence="4" id="KW-1185">Reference proteome</keyword>
<evidence type="ECO:0000313" key="4">
    <source>
        <dbReference type="Proteomes" id="UP000216308"/>
    </source>
</evidence>
<dbReference type="OrthoDB" id="331668at2157"/>
<dbReference type="AlphaFoldDB" id="A0A256IIZ2"/>
<sequence length="256" mass="27009">MTASEADDAPVARVDDAPVPDPEVVLGRVPTGTSLRRELAAAARSRGRTASVADDIAAIRAESTAIEIPEVDLESARRGLADAAGEEGRLAERVAALRGDVRGRRAVGADPAAVLADLEAAAAELSEAQTARIAAEQTLERERERAAAARDERERRLVLRDRLGNRRRDARKELSRAVYDAFREALSAVPGGDPADAGRAPSGYDGPRRAASLAAIRIAEIEGPVVLRPTAEPVSDAWEGRDPEAILGVPVTGPEL</sequence>
<feature type="region of interest" description="Disordered" evidence="2">
    <location>
        <begin position="235"/>
        <end position="256"/>
    </location>
</feature>
<dbReference type="RefSeq" id="WP_094532033.1">
    <property type="nucleotide sequence ID" value="NZ_NHPJ01000085.1"/>
</dbReference>
<dbReference type="Pfam" id="PF25254">
    <property type="entry name" value="DUF7856"/>
    <property type="match status" value="1"/>
</dbReference>
<organism evidence="3 4">
    <name type="scientific">Halorubrum halodurans</name>
    <dbReference type="NCBI Taxonomy" id="1383851"/>
    <lineage>
        <taxon>Archaea</taxon>
        <taxon>Methanobacteriati</taxon>
        <taxon>Methanobacteriota</taxon>
        <taxon>Stenosarchaea group</taxon>
        <taxon>Halobacteria</taxon>
        <taxon>Halobacteriales</taxon>
        <taxon>Haloferacaceae</taxon>
        <taxon>Halorubrum</taxon>
    </lineage>
</organism>
<reference evidence="3 4" key="1">
    <citation type="journal article" date="2014" name="Front. Microbiol.">
        <title>Population and genomic analysis of the genus Halorubrum.</title>
        <authorList>
            <person name="Fullmer M.S."/>
            <person name="Soucy S.M."/>
            <person name="Swithers K.S."/>
            <person name="Makkay A.M."/>
            <person name="Wheeler R."/>
            <person name="Ventosa A."/>
            <person name="Gogarten J.P."/>
            <person name="Papke R.T."/>
        </authorList>
    </citation>
    <scope>NUCLEOTIDE SEQUENCE [LARGE SCALE GENOMIC DNA]</scope>
    <source>
        <strain evidence="3 4">Cb34</strain>
    </source>
</reference>
<accession>A0A256IIZ2</accession>
<evidence type="ECO:0000313" key="3">
    <source>
        <dbReference type="EMBL" id="OYR56505.1"/>
    </source>
</evidence>